<dbReference type="AlphaFoldDB" id="A0A8S9N262"/>
<proteinExistence type="predicted"/>
<comment type="caution">
    <text evidence="1">The sequence shown here is derived from an EMBL/GenBank/DDBJ whole genome shotgun (WGS) entry which is preliminary data.</text>
</comment>
<evidence type="ECO:0000313" key="2">
    <source>
        <dbReference type="Proteomes" id="UP000712600"/>
    </source>
</evidence>
<dbReference type="EMBL" id="QGKX02002183">
    <property type="protein sequence ID" value="KAF3489541.1"/>
    <property type="molecule type" value="Genomic_DNA"/>
</dbReference>
<name>A0A8S9N262_BRACR</name>
<protein>
    <submittedName>
        <fullName evidence="1">Uncharacterized protein</fullName>
    </submittedName>
</protein>
<gene>
    <name evidence="1" type="ORF">F2Q69_00052221</name>
</gene>
<reference evidence="1" key="1">
    <citation type="submission" date="2019-12" db="EMBL/GenBank/DDBJ databases">
        <title>Genome sequencing and annotation of Brassica cretica.</title>
        <authorList>
            <person name="Studholme D.J."/>
            <person name="Sarris P."/>
        </authorList>
    </citation>
    <scope>NUCLEOTIDE SEQUENCE</scope>
    <source>
        <strain evidence="1">PFS-109/04</strain>
        <tissue evidence="1">Leaf</tissue>
    </source>
</reference>
<sequence>MVASRIVEFPEDLVEEIDVIKGWVEETTTVRYLAGVRGDVRGDLLLPDTDQRDRMVLAGDRCWYFPLPLAFRLGLMYEGPLGKLFALLA</sequence>
<organism evidence="1 2">
    <name type="scientific">Brassica cretica</name>
    <name type="common">Mustard</name>
    <dbReference type="NCBI Taxonomy" id="69181"/>
    <lineage>
        <taxon>Eukaryota</taxon>
        <taxon>Viridiplantae</taxon>
        <taxon>Streptophyta</taxon>
        <taxon>Embryophyta</taxon>
        <taxon>Tracheophyta</taxon>
        <taxon>Spermatophyta</taxon>
        <taxon>Magnoliopsida</taxon>
        <taxon>eudicotyledons</taxon>
        <taxon>Gunneridae</taxon>
        <taxon>Pentapetalae</taxon>
        <taxon>rosids</taxon>
        <taxon>malvids</taxon>
        <taxon>Brassicales</taxon>
        <taxon>Brassicaceae</taxon>
        <taxon>Brassiceae</taxon>
        <taxon>Brassica</taxon>
    </lineage>
</organism>
<accession>A0A8S9N262</accession>
<evidence type="ECO:0000313" key="1">
    <source>
        <dbReference type="EMBL" id="KAF3489541.1"/>
    </source>
</evidence>
<dbReference type="Proteomes" id="UP000712600">
    <property type="component" value="Unassembled WGS sequence"/>
</dbReference>